<dbReference type="Proteomes" id="UP001214530">
    <property type="component" value="Chromosome"/>
</dbReference>
<evidence type="ECO:0000256" key="2">
    <source>
        <dbReference type="ARBA" id="ARBA00022692"/>
    </source>
</evidence>
<dbReference type="PANTHER" id="PTHR43394">
    <property type="entry name" value="ATP-DEPENDENT PERMEASE MDL1, MITOCHONDRIAL"/>
    <property type="match status" value="1"/>
</dbReference>
<accession>A0AAJ5WBY9</accession>
<organism evidence="10 11">
    <name type="scientific">Candidatus Pedobacter colombiensis</name>
    <dbReference type="NCBI Taxonomy" id="3121371"/>
    <lineage>
        <taxon>Bacteria</taxon>
        <taxon>Pseudomonadati</taxon>
        <taxon>Bacteroidota</taxon>
        <taxon>Sphingobacteriia</taxon>
        <taxon>Sphingobacteriales</taxon>
        <taxon>Sphingobacteriaceae</taxon>
        <taxon>Pedobacter</taxon>
    </lineage>
</organism>
<dbReference type="InterPro" id="IPR039421">
    <property type="entry name" value="Type_1_exporter"/>
</dbReference>
<evidence type="ECO:0000256" key="7">
    <source>
        <dbReference type="SAM" id="Phobius"/>
    </source>
</evidence>
<evidence type="ECO:0000256" key="1">
    <source>
        <dbReference type="ARBA" id="ARBA00004651"/>
    </source>
</evidence>
<dbReference type="GO" id="GO:0016887">
    <property type="term" value="F:ATP hydrolysis activity"/>
    <property type="evidence" value="ECO:0007669"/>
    <property type="project" value="InterPro"/>
</dbReference>
<feature type="domain" description="ABC transporter" evidence="8">
    <location>
        <begin position="358"/>
        <end position="599"/>
    </location>
</feature>
<dbReference type="SMART" id="SM00382">
    <property type="entry name" value="AAA"/>
    <property type="match status" value="1"/>
</dbReference>
<keyword evidence="6 7" id="KW-0472">Membrane</keyword>
<keyword evidence="5 7" id="KW-1133">Transmembrane helix</keyword>
<evidence type="ECO:0000259" key="8">
    <source>
        <dbReference type="PROSITE" id="PS50893"/>
    </source>
</evidence>
<evidence type="ECO:0000256" key="3">
    <source>
        <dbReference type="ARBA" id="ARBA00022741"/>
    </source>
</evidence>
<dbReference type="InterPro" id="IPR003439">
    <property type="entry name" value="ABC_transporter-like_ATP-bd"/>
</dbReference>
<evidence type="ECO:0000256" key="4">
    <source>
        <dbReference type="ARBA" id="ARBA00022840"/>
    </source>
</evidence>
<dbReference type="GO" id="GO:0005524">
    <property type="term" value="F:ATP binding"/>
    <property type="evidence" value="ECO:0007669"/>
    <property type="project" value="UniProtKB-KW"/>
</dbReference>
<protein>
    <submittedName>
        <fullName evidence="10">ABC transporter ATP-binding protein</fullName>
    </submittedName>
</protein>
<gene>
    <name evidence="10" type="ORF">P0Y49_08720</name>
</gene>
<dbReference type="Gene3D" id="3.40.50.300">
    <property type="entry name" value="P-loop containing nucleotide triphosphate hydrolases"/>
    <property type="match status" value="1"/>
</dbReference>
<dbReference type="PROSITE" id="PS50929">
    <property type="entry name" value="ABC_TM1F"/>
    <property type="match status" value="1"/>
</dbReference>
<feature type="transmembrane region" description="Helical" evidence="7">
    <location>
        <begin position="150"/>
        <end position="172"/>
    </location>
</feature>
<dbReference type="SUPFAM" id="SSF52540">
    <property type="entry name" value="P-loop containing nucleoside triphosphate hydrolases"/>
    <property type="match status" value="1"/>
</dbReference>
<keyword evidence="3" id="KW-0547">Nucleotide-binding</keyword>
<evidence type="ECO:0000256" key="5">
    <source>
        <dbReference type="ARBA" id="ARBA00022989"/>
    </source>
</evidence>
<keyword evidence="4 10" id="KW-0067">ATP-binding</keyword>
<feature type="transmembrane region" description="Helical" evidence="7">
    <location>
        <begin position="263"/>
        <end position="285"/>
    </location>
</feature>
<name>A0AAJ5WBY9_9SPHI</name>
<dbReference type="Gene3D" id="1.20.1560.10">
    <property type="entry name" value="ABC transporter type 1, transmembrane domain"/>
    <property type="match status" value="1"/>
</dbReference>
<feature type="transmembrane region" description="Helical" evidence="7">
    <location>
        <begin position="178"/>
        <end position="196"/>
    </location>
</feature>
<feature type="domain" description="ABC transmembrane type-1" evidence="9">
    <location>
        <begin position="34"/>
        <end position="323"/>
    </location>
</feature>
<dbReference type="GO" id="GO:0005886">
    <property type="term" value="C:plasma membrane"/>
    <property type="evidence" value="ECO:0007669"/>
    <property type="project" value="UniProtKB-SubCell"/>
</dbReference>
<reference evidence="10" key="1">
    <citation type="submission" date="2023-03" db="EMBL/GenBank/DDBJ databases">
        <title>Andean soil-derived lignocellulolytic bacterial consortium as a source of novel taxa and putative plastic-active enzymes.</title>
        <authorList>
            <person name="Diaz-Garcia L."/>
            <person name="Chuvochina M."/>
            <person name="Feuerriegel G."/>
            <person name="Bunk B."/>
            <person name="Sproer C."/>
            <person name="Streit W.R."/>
            <person name="Rodriguez L.M."/>
            <person name="Overmann J."/>
            <person name="Jimenez D.J."/>
        </authorList>
    </citation>
    <scope>NUCLEOTIDE SEQUENCE</scope>
    <source>
        <strain evidence="10">MAG 3858</strain>
    </source>
</reference>
<evidence type="ECO:0000256" key="6">
    <source>
        <dbReference type="ARBA" id="ARBA00023136"/>
    </source>
</evidence>
<dbReference type="InterPro" id="IPR003593">
    <property type="entry name" value="AAA+_ATPase"/>
</dbReference>
<dbReference type="PANTHER" id="PTHR43394:SF1">
    <property type="entry name" value="ATP-BINDING CASSETTE SUB-FAMILY B MEMBER 10, MITOCHONDRIAL"/>
    <property type="match status" value="1"/>
</dbReference>
<dbReference type="SUPFAM" id="SSF90123">
    <property type="entry name" value="ABC transporter transmembrane region"/>
    <property type="match status" value="1"/>
</dbReference>
<proteinExistence type="predicted"/>
<feature type="transmembrane region" description="Helical" evidence="7">
    <location>
        <begin position="21"/>
        <end position="54"/>
    </location>
</feature>
<feature type="transmembrane region" description="Helical" evidence="7">
    <location>
        <begin position="74"/>
        <end position="92"/>
    </location>
</feature>
<dbReference type="InterPro" id="IPR011527">
    <property type="entry name" value="ABC1_TM_dom"/>
</dbReference>
<evidence type="ECO:0000313" key="11">
    <source>
        <dbReference type="Proteomes" id="UP001214530"/>
    </source>
</evidence>
<dbReference type="AlphaFoldDB" id="A0AAJ5WBY9"/>
<dbReference type="PROSITE" id="PS50893">
    <property type="entry name" value="ABC_TRANSPORTER_2"/>
    <property type="match status" value="1"/>
</dbReference>
<dbReference type="InterPro" id="IPR027417">
    <property type="entry name" value="P-loop_NTPase"/>
</dbReference>
<dbReference type="Pfam" id="PF00005">
    <property type="entry name" value="ABC_tran"/>
    <property type="match status" value="1"/>
</dbReference>
<evidence type="ECO:0000259" key="9">
    <source>
        <dbReference type="PROSITE" id="PS50929"/>
    </source>
</evidence>
<dbReference type="EMBL" id="CP119313">
    <property type="protein sequence ID" value="WEK21223.1"/>
    <property type="molecule type" value="Genomic_DNA"/>
</dbReference>
<dbReference type="InterPro" id="IPR036640">
    <property type="entry name" value="ABC1_TM_sf"/>
</dbReference>
<evidence type="ECO:0000313" key="10">
    <source>
        <dbReference type="EMBL" id="WEK21223.1"/>
    </source>
</evidence>
<comment type="subcellular location">
    <subcellularLocation>
        <location evidence="1">Cell membrane</location>
        <topology evidence="1">Multi-pass membrane protein</topology>
    </subcellularLocation>
</comment>
<keyword evidence="2 7" id="KW-0812">Transmembrane</keyword>
<sequence length="606" mass="68378">MNQSISDKIKKLKTNLNIKRTLQLVWSIARGWTLVVVIMIFLETIFMLGSLYSLKLLVDIVSKSDLNNLANGGIVLKYVLFAGVIGILYNVIRALSAYTGEIQAARVSENIDDKIHDIAANLELSFYESPEYFDVLKRAKDAGSYRPNQVILSLLDIAKNLLNLFGVALILISINWLLLPMLVLFVLPTLLVRIYFSDKQNVLRIRHTPTERKTSYLSTLITSDTTAKEVRSYNLGSYFKAQYFQIRMSLLEERLKISFNRTLGEVATSVLSTVGFFVCIGYIMLRTAKGYSTLGDATLFLVIFPQTFNVLQNIASGISTVYQNNIFVSSIFELFDLKENVVIEDDTRPIPNNEMLDLELRNVDFAYPGTNKLTLRGINMKIPSGKIIAVVGLNGAGKTTLIKLLCRLYEPISGVITLGGQNIRDFSKVDYSKQISVVFQDFCKYNFSAADNIKFGDIKRLVHQMEDIINVAKHSGAHNYIKDFEHKYDTMMGKVFDDGREISIGQWQKLATARALYSSSRFLILDEATSALDAVAEKELFDSFRQHIGNRAALVISHRHSAVKHADYIYVLSGTQILQEGTDKELLEMEGDYARLFKNKSEQKVN</sequence>
<dbReference type="GO" id="GO:0015421">
    <property type="term" value="F:ABC-type oligopeptide transporter activity"/>
    <property type="evidence" value="ECO:0007669"/>
    <property type="project" value="TreeGrafter"/>
</dbReference>